<feature type="domain" description="Pirin C-terminal" evidence="5">
    <location>
        <begin position="165"/>
        <end position="270"/>
    </location>
</feature>
<evidence type="ECO:0000313" key="6">
    <source>
        <dbReference type="EMBL" id="ACU61813.1"/>
    </source>
</evidence>
<evidence type="ECO:0000313" key="7">
    <source>
        <dbReference type="Proteomes" id="UP000002215"/>
    </source>
</evidence>
<evidence type="ECO:0000259" key="5">
    <source>
        <dbReference type="Pfam" id="PF05726"/>
    </source>
</evidence>
<organism evidence="6 7">
    <name type="scientific">Chitinophaga pinensis (strain ATCC 43595 / DSM 2588 / LMG 13176 / NBRC 15968 / NCIMB 11800 / UQM 2034)</name>
    <dbReference type="NCBI Taxonomy" id="485918"/>
    <lineage>
        <taxon>Bacteria</taxon>
        <taxon>Pseudomonadati</taxon>
        <taxon>Bacteroidota</taxon>
        <taxon>Chitinophagia</taxon>
        <taxon>Chitinophagales</taxon>
        <taxon>Chitinophagaceae</taxon>
        <taxon>Chitinophaga</taxon>
    </lineage>
</organism>
<evidence type="ECO:0000256" key="1">
    <source>
        <dbReference type="ARBA" id="ARBA00008416"/>
    </source>
</evidence>
<dbReference type="EMBL" id="CP001699">
    <property type="protein sequence ID" value="ACU61813.1"/>
    <property type="molecule type" value="Genomic_DNA"/>
</dbReference>
<reference evidence="7" key="1">
    <citation type="submission" date="2009-08" db="EMBL/GenBank/DDBJ databases">
        <title>The complete genome of Chitinophaga pinensis DSM 2588.</title>
        <authorList>
            <consortium name="US DOE Joint Genome Institute (JGI-PGF)"/>
            <person name="Lucas S."/>
            <person name="Copeland A."/>
            <person name="Lapidus A."/>
            <person name="Glavina del Rio T."/>
            <person name="Dalin E."/>
            <person name="Tice H."/>
            <person name="Bruce D."/>
            <person name="Goodwin L."/>
            <person name="Pitluck S."/>
            <person name="Kyrpides N."/>
            <person name="Mavromatis K."/>
            <person name="Ivanova N."/>
            <person name="Mikhailova N."/>
            <person name="Sims D."/>
            <person name="Meinche L."/>
            <person name="Brettin T."/>
            <person name="Detter J.C."/>
            <person name="Han C."/>
            <person name="Larimer F."/>
            <person name="Land M."/>
            <person name="Hauser L."/>
            <person name="Markowitz V."/>
            <person name="Cheng J.-F."/>
            <person name="Hugenholtz P."/>
            <person name="Woyke T."/>
            <person name="Wu D."/>
            <person name="Spring S."/>
            <person name="Klenk H.-P."/>
            <person name="Eisen J.A."/>
        </authorList>
    </citation>
    <scope>NUCLEOTIDE SEQUENCE [LARGE SCALE GENOMIC DNA]</scope>
    <source>
        <strain evidence="7">ATCC 43595 / DSM 2588 / LMG 13176 / NBRC 15968 / NCIMB 11800 / UQM 2034</strain>
    </source>
</reference>
<feature type="binding site" evidence="2">
    <location>
        <position position="97"/>
    </location>
    <ligand>
        <name>Fe cation</name>
        <dbReference type="ChEBI" id="CHEBI:24875"/>
    </ligand>
</feature>
<evidence type="ECO:0000256" key="3">
    <source>
        <dbReference type="RuleBase" id="RU003457"/>
    </source>
</evidence>
<dbReference type="Pfam" id="PF05726">
    <property type="entry name" value="Pirin_C"/>
    <property type="match status" value="1"/>
</dbReference>
<dbReference type="InterPro" id="IPR012093">
    <property type="entry name" value="Pirin"/>
</dbReference>
<sequence length="285" mass="31144">MYTRTIVQLVESPLHRGFLGEGHVAAAVINATDFFQTDPFILLMDDRLDLAGGPPVGGPHPHAGFETVTLVLKGDDQGWVTGSLELMTAGKGIVHSETITANSSLRILQLWLVLAPEKRWIQPTWQQLLPSVVPTIKTAQLDIRVYSGNSNGASSPLRNNTPLIMVDVIMQKIALFTQILPAAYNALVYVIEGHILIGETSIGAGQAGWLSIPARKGDSEIIVTTEGQEARIILYAAEPHHVPVVNHGPFIGDSPEDIARLYKEYQEGRLPHLNDLPESSKIIYR</sequence>
<dbReference type="CDD" id="cd02247">
    <property type="entry name" value="cupin_pirin_C"/>
    <property type="match status" value="1"/>
</dbReference>
<comment type="similarity">
    <text evidence="1 3">Belongs to the pirin family.</text>
</comment>
<name>A0A979G6W6_CHIPD</name>
<dbReference type="InterPro" id="IPR008778">
    <property type="entry name" value="Pirin_C_dom"/>
</dbReference>
<feature type="domain" description="Pirin N-terminal" evidence="4">
    <location>
        <begin position="58"/>
        <end position="112"/>
    </location>
</feature>
<keyword evidence="2" id="KW-0408">Iron</keyword>
<evidence type="ECO:0000259" key="4">
    <source>
        <dbReference type="Pfam" id="PF02678"/>
    </source>
</evidence>
<dbReference type="Proteomes" id="UP000002215">
    <property type="component" value="Chromosome"/>
</dbReference>
<accession>A0A979G6W6</accession>
<dbReference type="Pfam" id="PF02678">
    <property type="entry name" value="Pirin"/>
    <property type="match status" value="1"/>
</dbReference>
<dbReference type="OrthoDB" id="321327at2"/>
<reference evidence="6 7" key="2">
    <citation type="journal article" date="2010" name="Stand. Genomic Sci.">
        <title>Complete genome sequence of Chitinophaga pinensis type strain (UQM 2034).</title>
        <authorList>
            <person name="Glavina Del Rio T."/>
            <person name="Abt B."/>
            <person name="Spring S."/>
            <person name="Lapidus A."/>
            <person name="Nolan M."/>
            <person name="Tice H."/>
            <person name="Copeland A."/>
            <person name="Cheng J.F."/>
            <person name="Chen F."/>
            <person name="Bruce D."/>
            <person name="Goodwin L."/>
            <person name="Pitluck S."/>
            <person name="Ivanova N."/>
            <person name="Mavromatis K."/>
            <person name="Mikhailova N."/>
            <person name="Pati A."/>
            <person name="Chen A."/>
            <person name="Palaniappan K."/>
            <person name="Land M."/>
            <person name="Hauser L."/>
            <person name="Chang Y.J."/>
            <person name="Jeffries C.D."/>
            <person name="Chain P."/>
            <person name="Saunders E."/>
            <person name="Detter J.C."/>
            <person name="Brettin T."/>
            <person name="Rohde M."/>
            <person name="Goker M."/>
            <person name="Bristow J."/>
            <person name="Eisen J.A."/>
            <person name="Markowitz V."/>
            <person name="Hugenholtz P."/>
            <person name="Kyrpides N.C."/>
            <person name="Klenk H.P."/>
            <person name="Lucas S."/>
        </authorList>
    </citation>
    <scope>NUCLEOTIDE SEQUENCE [LARGE SCALE GENOMIC DNA]</scope>
    <source>
        <strain evidence="7">ATCC 43595 / DSM 2588 / LMG 13176 / NBRC 15968 / NCIMB 11800 / UQM 2034</strain>
    </source>
</reference>
<proteinExistence type="inferred from homology"/>
<feature type="binding site" evidence="2">
    <location>
        <position position="60"/>
    </location>
    <ligand>
        <name>Fe cation</name>
        <dbReference type="ChEBI" id="CHEBI:24875"/>
    </ligand>
</feature>
<dbReference type="KEGG" id="cpi:Cpin_4366"/>
<dbReference type="RefSeq" id="WP_012791981.1">
    <property type="nucleotide sequence ID" value="NC_013132.1"/>
</dbReference>
<dbReference type="InterPro" id="IPR014710">
    <property type="entry name" value="RmlC-like_jellyroll"/>
</dbReference>
<protein>
    <submittedName>
        <fullName evidence="6">Pirin domain protein</fullName>
    </submittedName>
</protein>
<dbReference type="InterPro" id="IPR003829">
    <property type="entry name" value="Pirin_N_dom"/>
</dbReference>
<dbReference type="GO" id="GO:0046872">
    <property type="term" value="F:metal ion binding"/>
    <property type="evidence" value="ECO:0007669"/>
    <property type="project" value="UniProtKB-KW"/>
</dbReference>
<evidence type="ECO:0000256" key="2">
    <source>
        <dbReference type="PIRSR" id="PIRSR006232-1"/>
    </source>
</evidence>
<dbReference type="PANTHER" id="PTHR13903:SF8">
    <property type="entry name" value="PIRIN"/>
    <property type="match status" value="1"/>
</dbReference>
<feature type="binding site" evidence="2">
    <location>
        <position position="95"/>
    </location>
    <ligand>
        <name>Fe cation</name>
        <dbReference type="ChEBI" id="CHEBI:24875"/>
    </ligand>
</feature>
<dbReference type="InterPro" id="IPR011051">
    <property type="entry name" value="RmlC_Cupin_sf"/>
</dbReference>
<dbReference type="PANTHER" id="PTHR13903">
    <property type="entry name" value="PIRIN-RELATED"/>
    <property type="match status" value="1"/>
</dbReference>
<comment type="cofactor">
    <cofactor evidence="2">
        <name>Fe cation</name>
        <dbReference type="ChEBI" id="CHEBI:24875"/>
    </cofactor>
    <text evidence="2">Binds 1 Fe cation per subunit.</text>
</comment>
<dbReference type="SUPFAM" id="SSF51182">
    <property type="entry name" value="RmlC-like cupins"/>
    <property type="match status" value="1"/>
</dbReference>
<gene>
    <name evidence="6" type="ordered locus">Cpin_4366</name>
</gene>
<dbReference type="AlphaFoldDB" id="A0A979G6W6"/>
<dbReference type="PIRSF" id="PIRSF006232">
    <property type="entry name" value="Pirin"/>
    <property type="match status" value="1"/>
</dbReference>
<feature type="binding site" evidence="2">
    <location>
        <position position="62"/>
    </location>
    <ligand>
        <name>Fe cation</name>
        <dbReference type="ChEBI" id="CHEBI:24875"/>
    </ligand>
</feature>
<keyword evidence="2" id="KW-0479">Metal-binding</keyword>
<dbReference type="Gene3D" id="2.60.120.10">
    <property type="entry name" value="Jelly Rolls"/>
    <property type="match status" value="2"/>
</dbReference>